<evidence type="ECO:0000313" key="1">
    <source>
        <dbReference type="EMBL" id="UNP30351.1"/>
    </source>
</evidence>
<reference evidence="1 2" key="1">
    <citation type="submission" date="2022-03" db="EMBL/GenBank/DDBJ databases">
        <title>Complete genome sequence of Lysobacter capsici VKM B-2533 and Lysobacter gummosus 10.1.1, promising sources of lytic agents.</title>
        <authorList>
            <person name="Tarlachkov S.V."/>
            <person name="Kudryakova I.V."/>
            <person name="Afoshin A.S."/>
            <person name="Leontyevskaya E.A."/>
            <person name="Leontyevskaya N.V."/>
        </authorList>
    </citation>
    <scope>NUCLEOTIDE SEQUENCE [LARGE SCALE GENOMIC DNA]</scope>
    <source>
        <strain evidence="1 2">10.1.1</strain>
    </source>
</reference>
<dbReference type="Proteomes" id="UP000829194">
    <property type="component" value="Chromosome"/>
</dbReference>
<dbReference type="SUPFAM" id="SSF48239">
    <property type="entry name" value="Terpenoid cyclases/Protein prenyltransferases"/>
    <property type="match status" value="1"/>
</dbReference>
<protein>
    <submittedName>
        <fullName evidence="1">Uncharacterized protein</fullName>
    </submittedName>
</protein>
<accession>A0ABY3XFD4</accession>
<gene>
    <name evidence="1" type="ORF">MOV92_03450</name>
</gene>
<organism evidence="1 2">
    <name type="scientific">Lysobacter gummosus</name>
    <dbReference type="NCBI Taxonomy" id="262324"/>
    <lineage>
        <taxon>Bacteria</taxon>
        <taxon>Pseudomonadati</taxon>
        <taxon>Pseudomonadota</taxon>
        <taxon>Gammaproteobacteria</taxon>
        <taxon>Lysobacterales</taxon>
        <taxon>Lysobacteraceae</taxon>
        <taxon>Lysobacter</taxon>
    </lineage>
</organism>
<proteinExistence type="predicted"/>
<dbReference type="RefSeq" id="WP_148648727.1">
    <property type="nucleotide sequence ID" value="NZ_CP011131.1"/>
</dbReference>
<dbReference type="InterPro" id="IPR008930">
    <property type="entry name" value="Terpenoid_cyclase/PrenylTrfase"/>
</dbReference>
<keyword evidence="2" id="KW-1185">Reference proteome</keyword>
<evidence type="ECO:0000313" key="2">
    <source>
        <dbReference type="Proteomes" id="UP000829194"/>
    </source>
</evidence>
<sequence length="329" mass="36011">MNKASDEGPRRGCGRERSARFDVAASEEDIAIRSGIVDRLRSAYPIESQVSQGGQQRRDRNGFVTALGVRALRRHGLPVPGAMLDTLQACRSARGGFRFWPEGAQPDWAPVLPDDVDDTAIMALELLHAGRMGLDDARRTACMTIARRRIARFPALRPPWLRVGTFATWCREGVSFDMVDCTATANVLGFLAAVGLSHLPGVREATQMLGAALHWAGDDELRASSLSPFYPDPVELVLALEHAARSGARGLHELHAAAAATGWGANAELRSTRAEHRVCSSPYGVVVWRSPELARLRGWAREMGEARIPKPLPHWIGDFESELMCSVFD</sequence>
<name>A0ABY3XFD4_9GAMM</name>
<dbReference type="EMBL" id="CP093547">
    <property type="protein sequence ID" value="UNP30351.1"/>
    <property type="molecule type" value="Genomic_DNA"/>
</dbReference>